<evidence type="ECO:0000256" key="4">
    <source>
        <dbReference type="ARBA" id="ARBA00022692"/>
    </source>
</evidence>
<dbReference type="Proteomes" id="UP000444174">
    <property type="component" value="Unassembled WGS sequence"/>
</dbReference>
<dbReference type="AlphaFoldDB" id="A0A843YJL6"/>
<evidence type="ECO:0000256" key="7">
    <source>
        <dbReference type="RuleBase" id="RU003879"/>
    </source>
</evidence>
<keyword evidence="5" id="KW-1133">Transmembrane helix</keyword>
<comment type="subcellular location">
    <subcellularLocation>
        <location evidence="1">Cell membrane</location>
        <topology evidence="1">Single-pass membrane protein</topology>
    </subcellularLocation>
    <subcellularLocation>
        <location evidence="7">Cell membrane</location>
        <topology evidence="7">Single-pass type II membrane protein</topology>
    </subcellularLocation>
</comment>
<proteinExistence type="inferred from homology"/>
<evidence type="ECO:0000256" key="1">
    <source>
        <dbReference type="ARBA" id="ARBA00004162"/>
    </source>
</evidence>
<keyword evidence="3" id="KW-1003">Cell membrane</keyword>
<dbReference type="RefSeq" id="WP_153216600.1">
    <property type="nucleotide sequence ID" value="NZ_WIBF01000009.1"/>
</dbReference>
<dbReference type="Pfam" id="PF02472">
    <property type="entry name" value="ExbD"/>
    <property type="match status" value="1"/>
</dbReference>
<dbReference type="Gene3D" id="3.30.420.270">
    <property type="match status" value="1"/>
</dbReference>
<organism evidence="8 9">
    <name type="scientific">Tritonibacter litoralis</name>
    <dbReference type="NCBI Taxonomy" id="2662264"/>
    <lineage>
        <taxon>Bacteria</taxon>
        <taxon>Pseudomonadati</taxon>
        <taxon>Pseudomonadota</taxon>
        <taxon>Alphaproteobacteria</taxon>
        <taxon>Rhodobacterales</taxon>
        <taxon>Paracoccaceae</taxon>
        <taxon>Tritonibacter</taxon>
    </lineage>
</organism>
<keyword evidence="6" id="KW-0472">Membrane</keyword>
<dbReference type="PANTHER" id="PTHR30558">
    <property type="entry name" value="EXBD MEMBRANE COMPONENT OF PMF-DRIVEN MACROMOLECULE IMPORT SYSTEM"/>
    <property type="match status" value="1"/>
</dbReference>
<dbReference type="PANTHER" id="PTHR30558:SF3">
    <property type="entry name" value="BIOPOLYMER TRANSPORT PROTEIN EXBD-RELATED"/>
    <property type="match status" value="1"/>
</dbReference>
<comment type="caution">
    <text evidence="8">The sequence shown here is derived from an EMBL/GenBank/DDBJ whole genome shotgun (WGS) entry which is preliminary data.</text>
</comment>
<comment type="similarity">
    <text evidence="2 7">Belongs to the ExbD/TolR family.</text>
</comment>
<keyword evidence="9" id="KW-1185">Reference proteome</keyword>
<name>A0A843YJL6_9RHOB</name>
<evidence type="ECO:0000313" key="8">
    <source>
        <dbReference type="EMBL" id="MQQ09624.1"/>
    </source>
</evidence>
<reference evidence="8 9" key="1">
    <citation type="submission" date="2019-10" db="EMBL/GenBank/DDBJ databases">
        <title>Epibacterium sp. nov., isolated from seawater.</title>
        <authorList>
            <person name="Zhang X."/>
            <person name="Li N."/>
        </authorList>
    </citation>
    <scope>NUCLEOTIDE SEQUENCE [LARGE SCALE GENOMIC DNA]</scope>
    <source>
        <strain evidence="8 9">SM1979</strain>
    </source>
</reference>
<dbReference type="GO" id="GO:0005886">
    <property type="term" value="C:plasma membrane"/>
    <property type="evidence" value="ECO:0007669"/>
    <property type="project" value="UniProtKB-SubCell"/>
</dbReference>
<sequence>MDFSAPPKRPRGESIVPMINVVFLLLIFFLMTSHLAKPEPFEVALPEAASEREPVAELVLYADKDGQLAYEDLRGDAAIAALAATVEADAPVLLRADGAVEAGAVANLLRRLAEAGLSRVELVVAPK</sequence>
<protein>
    <submittedName>
        <fullName evidence="8">Biopolymer transporter ExbD</fullName>
    </submittedName>
</protein>
<dbReference type="GO" id="GO:0015031">
    <property type="term" value="P:protein transport"/>
    <property type="evidence" value="ECO:0007669"/>
    <property type="project" value="UniProtKB-KW"/>
</dbReference>
<dbReference type="InterPro" id="IPR003400">
    <property type="entry name" value="ExbD"/>
</dbReference>
<evidence type="ECO:0000256" key="2">
    <source>
        <dbReference type="ARBA" id="ARBA00005811"/>
    </source>
</evidence>
<keyword evidence="4 7" id="KW-0812">Transmembrane</keyword>
<evidence type="ECO:0000256" key="6">
    <source>
        <dbReference type="ARBA" id="ARBA00023136"/>
    </source>
</evidence>
<gene>
    <name evidence="8" type="ORF">GFB49_14245</name>
</gene>
<evidence type="ECO:0000313" key="9">
    <source>
        <dbReference type="Proteomes" id="UP000444174"/>
    </source>
</evidence>
<dbReference type="EMBL" id="WIBF01000009">
    <property type="protein sequence ID" value="MQQ09624.1"/>
    <property type="molecule type" value="Genomic_DNA"/>
</dbReference>
<keyword evidence="7" id="KW-0653">Protein transport</keyword>
<accession>A0A843YJL6</accession>
<evidence type="ECO:0000256" key="5">
    <source>
        <dbReference type="ARBA" id="ARBA00022989"/>
    </source>
</evidence>
<dbReference type="GO" id="GO:0022857">
    <property type="term" value="F:transmembrane transporter activity"/>
    <property type="evidence" value="ECO:0007669"/>
    <property type="project" value="InterPro"/>
</dbReference>
<keyword evidence="7" id="KW-0813">Transport</keyword>
<evidence type="ECO:0000256" key="3">
    <source>
        <dbReference type="ARBA" id="ARBA00022475"/>
    </source>
</evidence>